<reference evidence="6 7" key="1">
    <citation type="submission" date="2023-08" db="EMBL/GenBank/DDBJ databases">
        <title>Phytohabitans sansha sp. nov., isolated from marine sediment.</title>
        <authorList>
            <person name="Zhao Y."/>
            <person name="Yi K."/>
        </authorList>
    </citation>
    <scope>NUCLEOTIDE SEQUENCE [LARGE SCALE GENOMIC DNA]</scope>
    <source>
        <strain evidence="6 7">ZYX-F-186</strain>
    </source>
</reference>
<evidence type="ECO:0000313" key="7">
    <source>
        <dbReference type="Proteomes" id="UP001230908"/>
    </source>
</evidence>
<evidence type="ECO:0000256" key="2">
    <source>
        <dbReference type="SAM" id="Phobius"/>
    </source>
</evidence>
<feature type="compositionally biased region" description="Polar residues" evidence="1">
    <location>
        <begin position="254"/>
        <end position="266"/>
    </location>
</feature>
<dbReference type="EMBL" id="JAVHUY010000031">
    <property type="protein sequence ID" value="MDQ7908471.1"/>
    <property type="molecule type" value="Genomic_DNA"/>
</dbReference>
<protein>
    <submittedName>
        <fullName evidence="6">Right-handed parallel beta-helix repeat-containing protein</fullName>
    </submittedName>
</protein>
<evidence type="ECO:0000256" key="1">
    <source>
        <dbReference type="SAM" id="MobiDB-lite"/>
    </source>
</evidence>
<feature type="region of interest" description="Disordered" evidence="1">
    <location>
        <begin position="220"/>
        <end position="272"/>
    </location>
</feature>
<dbReference type="InterPro" id="IPR012334">
    <property type="entry name" value="Pectin_lyas_fold"/>
</dbReference>
<dbReference type="Pfam" id="PF05048">
    <property type="entry name" value="NosD"/>
    <property type="match status" value="1"/>
</dbReference>
<dbReference type="InterPro" id="IPR011050">
    <property type="entry name" value="Pectin_lyase_fold/virulence"/>
</dbReference>
<evidence type="ECO:0000313" key="6">
    <source>
        <dbReference type="EMBL" id="MDQ7908471.1"/>
    </source>
</evidence>
<keyword evidence="2" id="KW-0472">Membrane</keyword>
<dbReference type="InterPro" id="IPR006626">
    <property type="entry name" value="PbH1"/>
</dbReference>
<keyword evidence="7" id="KW-1185">Reference proteome</keyword>
<organism evidence="6 7">
    <name type="scientific">Phytohabitans maris</name>
    <dbReference type="NCBI Taxonomy" id="3071409"/>
    <lineage>
        <taxon>Bacteria</taxon>
        <taxon>Bacillati</taxon>
        <taxon>Actinomycetota</taxon>
        <taxon>Actinomycetes</taxon>
        <taxon>Micromonosporales</taxon>
        <taxon>Micromonosporaceae</taxon>
    </lineage>
</organism>
<keyword evidence="2" id="KW-0812">Transmembrane</keyword>
<keyword evidence="3" id="KW-0732">Signal</keyword>
<dbReference type="InterPro" id="IPR007742">
    <property type="entry name" value="NosD_dom"/>
</dbReference>
<feature type="signal peptide" evidence="3">
    <location>
        <begin position="1"/>
        <end position="29"/>
    </location>
</feature>
<dbReference type="SMART" id="SM00710">
    <property type="entry name" value="PbH1"/>
    <property type="match status" value="8"/>
</dbReference>
<dbReference type="Proteomes" id="UP001230908">
    <property type="component" value="Unassembled WGS sequence"/>
</dbReference>
<evidence type="ECO:0000256" key="3">
    <source>
        <dbReference type="SAM" id="SignalP"/>
    </source>
</evidence>
<proteinExistence type="predicted"/>
<comment type="caution">
    <text evidence="6">The sequence shown here is derived from an EMBL/GenBank/DDBJ whole genome shotgun (WGS) entry which is preliminary data.</text>
</comment>
<keyword evidence="2" id="KW-1133">Transmembrane helix</keyword>
<dbReference type="RefSeq" id="WP_308715742.1">
    <property type="nucleotide sequence ID" value="NZ_JAVHUY010000031.1"/>
</dbReference>
<dbReference type="InterPro" id="IPR039448">
    <property type="entry name" value="Beta_helix"/>
</dbReference>
<gene>
    <name evidence="6" type="ORF">RB614_28475</name>
</gene>
<dbReference type="SUPFAM" id="SSF51126">
    <property type="entry name" value="Pectin lyase-like"/>
    <property type="match status" value="1"/>
</dbReference>
<evidence type="ECO:0000259" key="5">
    <source>
        <dbReference type="Pfam" id="PF13229"/>
    </source>
</evidence>
<accession>A0ABU0ZN56</accession>
<feature type="domain" description="Periplasmic copper-binding protein NosD beta helix" evidence="4">
    <location>
        <begin position="387"/>
        <end position="511"/>
    </location>
</feature>
<feature type="transmembrane region" description="Helical" evidence="2">
    <location>
        <begin position="550"/>
        <end position="570"/>
    </location>
</feature>
<dbReference type="Pfam" id="PF13229">
    <property type="entry name" value="Beta_helix"/>
    <property type="match status" value="1"/>
</dbReference>
<feature type="chain" id="PRO_5047296982" evidence="3">
    <location>
        <begin position="30"/>
        <end position="616"/>
    </location>
</feature>
<evidence type="ECO:0000259" key="4">
    <source>
        <dbReference type="Pfam" id="PF05048"/>
    </source>
</evidence>
<sequence>MKRAFRPLRVGAGIAVGAVAALVPLTPAAAEPEPKPEFTVEQAERQTALVAAEDSRLNQVRAVTAVARLEAGKWTTPYRLNTGSGYTLVLTQRSEPYTVTDLLKLAPQTFVRQGDGSYLLTENIYVNLGAKLKLANPGGLTVRLASGTNGFVAIVSFGGQLMLEGTAQAPVKITSWDQRAGKADTDVTDGRAYLRAIGGQFAMANTEVSDLGFWSGRTGGLSLTGTDRPNTGQIEGPDEVPEGTKPPAPGSGGVTAQPSGPLTTPDSRFDGLDPSYTSGKITKSVVRGNAFGIFISSGNGITIADTTVERSLEDGIVLHRFVTAAAVERVTAKGNGGDGFIMSRATQQVRVTGSTAEGNAGNGFTLSGAPLADGPSASGQSTANYGSNSVSSSVAVDNGRYGIEVVGGFDVGVQNNRVEGSDMGIVARLDSDKVAITGNQLSGQRRQGIAIRDSVSGATVTGNVITGADTGIYLRDSVAEVRGNTVQDATNHGISLVGDVAKSQVSYNVIAGVGPSALDTPRSHGKVEIKENQTFAWHDTSSFWIRFRHYASPMTMLWAGILLLIVFSAVKGAGRRARGIRHPYADKAPLPVVMYEAPGAAAAGARGRARVPAVAR</sequence>
<feature type="domain" description="Right handed beta helix" evidence="5">
    <location>
        <begin position="268"/>
        <end position="368"/>
    </location>
</feature>
<name>A0ABU0ZN56_9ACTN</name>
<dbReference type="Gene3D" id="2.160.20.10">
    <property type="entry name" value="Single-stranded right-handed beta-helix, Pectin lyase-like"/>
    <property type="match status" value="1"/>
</dbReference>